<feature type="domain" description="Transcriptional repressor PaaX-like C-terminal" evidence="2">
    <location>
        <begin position="193"/>
        <end position="282"/>
    </location>
</feature>
<evidence type="ECO:0000313" key="4">
    <source>
        <dbReference type="EMBL" id="SDU97299.1"/>
    </source>
</evidence>
<dbReference type="Pfam" id="PF20803">
    <property type="entry name" value="PaaX_M"/>
    <property type="match status" value="1"/>
</dbReference>
<dbReference type="Gene3D" id="1.20.58.1460">
    <property type="match status" value="1"/>
</dbReference>
<dbReference type="InterPro" id="IPR011965">
    <property type="entry name" value="PaaX_trns_reg"/>
</dbReference>
<dbReference type="InterPro" id="IPR036388">
    <property type="entry name" value="WH-like_DNA-bd_sf"/>
</dbReference>
<proteinExistence type="predicted"/>
<dbReference type="PIRSF" id="PIRSF020623">
    <property type="entry name" value="PaaX"/>
    <property type="match status" value="1"/>
</dbReference>
<feature type="domain" description="Transcriptional repressor PaaX-like central Cas2-like" evidence="3">
    <location>
        <begin position="108"/>
        <end position="181"/>
    </location>
</feature>
<reference evidence="5" key="1">
    <citation type="submission" date="2016-10" db="EMBL/GenBank/DDBJ databases">
        <authorList>
            <person name="Varghese N."/>
            <person name="Submissions S."/>
        </authorList>
    </citation>
    <scope>NUCLEOTIDE SEQUENCE [LARGE SCALE GENOMIC DNA]</scope>
    <source>
        <strain evidence="5">KCTC 32246</strain>
    </source>
</reference>
<name>A0A1H2MVP5_9PSED</name>
<dbReference type="Gene3D" id="3.30.70.2650">
    <property type="match status" value="1"/>
</dbReference>
<dbReference type="InterPro" id="IPR036390">
    <property type="entry name" value="WH_DNA-bd_sf"/>
</dbReference>
<dbReference type="PANTHER" id="PTHR30319:SF1">
    <property type="entry name" value="TRANSCRIPTIONAL REPRESSOR PAAX"/>
    <property type="match status" value="1"/>
</dbReference>
<accession>A0A1H2MVP5</accession>
<organism evidence="4 5">
    <name type="scientific">Pseudomonas sihuiensis</name>
    <dbReference type="NCBI Taxonomy" id="1274359"/>
    <lineage>
        <taxon>Bacteria</taxon>
        <taxon>Pseudomonadati</taxon>
        <taxon>Pseudomonadota</taxon>
        <taxon>Gammaproteobacteria</taxon>
        <taxon>Pseudomonadales</taxon>
        <taxon>Pseudomonadaceae</taxon>
        <taxon>Pseudomonas</taxon>
    </lineage>
</organism>
<dbReference type="GO" id="GO:0006351">
    <property type="term" value="P:DNA-templated transcription"/>
    <property type="evidence" value="ECO:0007669"/>
    <property type="project" value="InterPro"/>
</dbReference>
<gene>
    <name evidence="4" type="ORF">SAMN05216363_4189</name>
</gene>
<keyword evidence="5" id="KW-1185">Reference proteome</keyword>
<feature type="domain" description="Transcriptional repressor PaaX-like N-terminal" evidence="1">
    <location>
        <begin position="22"/>
        <end position="89"/>
    </location>
</feature>
<evidence type="ECO:0000259" key="1">
    <source>
        <dbReference type="Pfam" id="PF07848"/>
    </source>
</evidence>
<dbReference type="Pfam" id="PF08223">
    <property type="entry name" value="PaaX_C"/>
    <property type="match status" value="1"/>
</dbReference>
<sequence length="307" mass="35272">MTSLAPLDQLITRFQQQTPIRVSSLIITLYGDAIEPHGGTVWLGSLIQLLEPMGINERLIRTSIFRLTKEGWLSAEKVGRRSYYSLTGAGRRRFEKAFKRVYSSSVPVWDGAWCLVVLSQLSQDKRKQVREELEWQGFGAIAPTVLANPRCDRVDVSATLQELDALDDSIIFETRTQDVLASRALRAQVRESWNIDELGRHYSEFIQLFRPLWKELREQESLKPADCFLARTLLIHEYRRLLLRDPQLPDELLPGDWEGRAARQLCRNIYRLIYCSAEAWLNATLETADGPLPDASESFYQRFGGLK</sequence>
<dbReference type="InterPro" id="IPR048846">
    <property type="entry name" value="PaaX-like_central"/>
</dbReference>
<dbReference type="Proteomes" id="UP000198675">
    <property type="component" value="Chromosome I"/>
</dbReference>
<protein>
    <submittedName>
        <fullName evidence="4">Transcriptional regulator, PaaX family</fullName>
    </submittedName>
</protein>
<dbReference type="PANTHER" id="PTHR30319">
    <property type="entry name" value="PHENYLACETIC ACID REGULATOR-RELATED TRANSCRIPTIONAL REPRESSOR"/>
    <property type="match status" value="1"/>
</dbReference>
<dbReference type="SUPFAM" id="SSF46785">
    <property type="entry name" value="Winged helix' DNA-binding domain"/>
    <property type="match status" value="1"/>
</dbReference>
<dbReference type="NCBIfam" id="TIGR02277">
    <property type="entry name" value="PaaX_trns_reg"/>
    <property type="match status" value="1"/>
</dbReference>
<dbReference type="InterPro" id="IPR013225">
    <property type="entry name" value="PaaX_C"/>
</dbReference>
<dbReference type="InterPro" id="IPR012906">
    <property type="entry name" value="PaaX-like_N"/>
</dbReference>
<dbReference type="Gene3D" id="1.10.10.10">
    <property type="entry name" value="Winged helix-like DNA-binding domain superfamily/Winged helix DNA-binding domain"/>
    <property type="match status" value="1"/>
</dbReference>
<dbReference type="AlphaFoldDB" id="A0A1H2MVP5"/>
<evidence type="ECO:0000313" key="5">
    <source>
        <dbReference type="Proteomes" id="UP000198675"/>
    </source>
</evidence>
<evidence type="ECO:0000259" key="3">
    <source>
        <dbReference type="Pfam" id="PF20803"/>
    </source>
</evidence>
<dbReference type="EMBL" id="LT629797">
    <property type="protein sequence ID" value="SDU97299.1"/>
    <property type="molecule type" value="Genomic_DNA"/>
</dbReference>
<dbReference type="RefSeq" id="WP_092379263.1">
    <property type="nucleotide sequence ID" value="NZ_LT629797.1"/>
</dbReference>
<evidence type="ECO:0000259" key="2">
    <source>
        <dbReference type="Pfam" id="PF08223"/>
    </source>
</evidence>
<dbReference type="Pfam" id="PF07848">
    <property type="entry name" value="PaaX"/>
    <property type="match status" value="1"/>
</dbReference>